<feature type="compositionally biased region" description="Basic and acidic residues" evidence="2">
    <location>
        <begin position="166"/>
        <end position="177"/>
    </location>
</feature>
<dbReference type="GO" id="GO:0050567">
    <property type="term" value="F:glutaminyl-tRNA synthase (glutamine-hydrolyzing) activity"/>
    <property type="evidence" value="ECO:0007669"/>
    <property type="project" value="UniProtKB-UniRule"/>
</dbReference>
<evidence type="ECO:0000313" key="4">
    <source>
        <dbReference type="WBParaSite" id="MBELARI_LOCUS16098"/>
    </source>
</evidence>
<dbReference type="GO" id="GO:0030956">
    <property type="term" value="C:glutamyl-tRNA(Gln) amidotransferase complex"/>
    <property type="evidence" value="ECO:0007669"/>
    <property type="project" value="UniProtKB-UniRule"/>
</dbReference>
<comment type="function">
    <text evidence="1">Allows the formation of correctly charged Gln-tRNA(Gln) through the transamidation of misacylated Glu-tRNA(Gln) in the mitochondria. The reaction takes place in the presence of glutamine and ATP through an activated gamma-phospho-Glu-tRNA(Gln).</text>
</comment>
<evidence type="ECO:0000313" key="3">
    <source>
        <dbReference type="Proteomes" id="UP000887575"/>
    </source>
</evidence>
<dbReference type="Pfam" id="PF02686">
    <property type="entry name" value="GatC"/>
    <property type="match status" value="1"/>
</dbReference>
<dbReference type="EC" id="6.3.5.-" evidence="1"/>
<comment type="subcellular location">
    <subcellularLocation>
        <location evidence="1">Mitochondrion</location>
    </subcellularLocation>
</comment>
<dbReference type="GO" id="GO:0032543">
    <property type="term" value="P:mitochondrial translation"/>
    <property type="evidence" value="ECO:0007669"/>
    <property type="project" value="UniProtKB-UniRule"/>
</dbReference>
<comment type="catalytic activity">
    <reaction evidence="1">
        <text>L-glutamyl-tRNA(Gln) + L-glutamine + ATP + H2O = L-glutaminyl-tRNA(Gln) + L-glutamate + ADP + phosphate + H(+)</text>
        <dbReference type="Rhea" id="RHEA:17521"/>
        <dbReference type="Rhea" id="RHEA-COMP:9681"/>
        <dbReference type="Rhea" id="RHEA-COMP:9684"/>
        <dbReference type="ChEBI" id="CHEBI:15377"/>
        <dbReference type="ChEBI" id="CHEBI:15378"/>
        <dbReference type="ChEBI" id="CHEBI:29985"/>
        <dbReference type="ChEBI" id="CHEBI:30616"/>
        <dbReference type="ChEBI" id="CHEBI:43474"/>
        <dbReference type="ChEBI" id="CHEBI:58359"/>
        <dbReference type="ChEBI" id="CHEBI:78520"/>
        <dbReference type="ChEBI" id="CHEBI:78521"/>
        <dbReference type="ChEBI" id="CHEBI:456216"/>
    </reaction>
</comment>
<proteinExistence type="inferred from homology"/>
<evidence type="ECO:0000256" key="1">
    <source>
        <dbReference type="HAMAP-Rule" id="MF_03149"/>
    </source>
</evidence>
<dbReference type="SUPFAM" id="SSF141000">
    <property type="entry name" value="Glu-tRNAGln amidotransferase C subunit"/>
    <property type="match status" value="1"/>
</dbReference>
<dbReference type="GO" id="GO:0005739">
    <property type="term" value="C:mitochondrion"/>
    <property type="evidence" value="ECO:0007669"/>
    <property type="project" value="UniProtKB-SubCell"/>
</dbReference>
<dbReference type="WBParaSite" id="MBELARI_LOCUS16098">
    <property type="protein sequence ID" value="MBELARI_LOCUS16098"/>
    <property type="gene ID" value="MBELARI_LOCUS16098"/>
</dbReference>
<keyword evidence="3" id="KW-1185">Reference proteome</keyword>
<evidence type="ECO:0000256" key="2">
    <source>
        <dbReference type="SAM" id="MobiDB-lite"/>
    </source>
</evidence>
<dbReference type="AlphaFoldDB" id="A0AAF3EQ20"/>
<feature type="region of interest" description="Disordered" evidence="2">
    <location>
        <begin position="155"/>
        <end position="177"/>
    </location>
</feature>
<keyword evidence="1" id="KW-0496">Mitochondrion</keyword>
<keyword evidence="1" id="KW-0436">Ligase</keyword>
<dbReference type="GO" id="GO:0070681">
    <property type="term" value="P:glutaminyl-tRNAGln biosynthesis via transamidation"/>
    <property type="evidence" value="ECO:0007669"/>
    <property type="project" value="UniProtKB-UniRule"/>
</dbReference>
<dbReference type="PANTHER" id="PTHR15004">
    <property type="entry name" value="GLUTAMYL-TRNA(GLN) AMIDOTRANSFERASE SUBUNIT C, MITOCHONDRIAL"/>
    <property type="match status" value="1"/>
</dbReference>
<comment type="similarity">
    <text evidence="1">Belongs to the GatC family.</text>
</comment>
<reference evidence="4" key="1">
    <citation type="submission" date="2024-02" db="UniProtKB">
        <authorList>
            <consortium name="WormBaseParasite"/>
        </authorList>
    </citation>
    <scope>IDENTIFICATION</scope>
</reference>
<name>A0AAF3EQ20_9BILA</name>
<keyword evidence="1" id="KW-0648">Protein biosynthesis</keyword>
<keyword evidence="1" id="KW-0067">ATP-binding</keyword>
<sequence length="177" mass="20290">MINRFRCRCLLRTTIRKFARKTPIANDKLLVPDVPESSHVDDIGEVPSFDHKLITHLERLSLIRFSSEEAVANLRESIRIANRLKHIDVEGVQPMITVWDNMECPLRDDVLSCELERDEVLENAAETMEDYFVTPPGNIPLGAEKPLDLKLINEWDKLGQPNPPDPRGKLEVKTNKK</sequence>
<dbReference type="InterPro" id="IPR036113">
    <property type="entry name" value="Asp/Glu-ADT_sf_sub_c"/>
</dbReference>
<accession>A0AAF3EQ20</accession>
<dbReference type="InterPro" id="IPR003837">
    <property type="entry name" value="GatC"/>
</dbReference>
<dbReference type="Proteomes" id="UP000887575">
    <property type="component" value="Unassembled WGS sequence"/>
</dbReference>
<keyword evidence="1" id="KW-0547">Nucleotide-binding</keyword>
<protein>
    <recommendedName>
        <fullName evidence="1">Glutamyl-tRNA(Gln) amidotransferase subunit C, mitochondrial</fullName>
        <shortName evidence="1">Glu-AdT subunit C</shortName>
        <ecNumber evidence="1">6.3.5.-</ecNumber>
    </recommendedName>
</protein>
<dbReference type="PANTHER" id="PTHR15004:SF0">
    <property type="entry name" value="GLUTAMYL-TRNA(GLN) AMIDOTRANSFERASE SUBUNIT C, MITOCHONDRIAL"/>
    <property type="match status" value="1"/>
</dbReference>
<organism evidence="3 4">
    <name type="scientific">Mesorhabditis belari</name>
    <dbReference type="NCBI Taxonomy" id="2138241"/>
    <lineage>
        <taxon>Eukaryota</taxon>
        <taxon>Metazoa</taxon>
        <taxon>Ecdysozoa</taxon>
        <taxon>Nematoda</taxon>
        <taxon>Chromadorea</taxon>
        <taxon>Rhabditida</taxon>
        <taxon>Rhabditina</taxon>
        <taxon>Rhabditomorpha</taxon>
        <taxon>Rhabditoidea</taxon>
        <taxon>Rhabditidae</taxon>
        <taxon>Mesorhabditinae</taxon>
        <taxon>Mesorhabditis</taxon>
    </lineage>
</organism>
<dbReference type="GO" id="GO:0006450">
    <property type="term" value="P:regulation of translational fidelity"/>
    <property type="evidence" value="ECO:0007669"/>
    <property type="project" value="InterPro"/>
</dbReference>
<dbReference type="HAMAP" id="MF_00122">
    <property type="entry name" value="GatC"/>
    <property type="match status" value="1"/>
</dbReference>
<dbReference type="GO" id="GO:0005524">
    <property type="term" value="F:ATP binding"/>
    <property type="evidence" value="ECO:0007669"/>
    <property type="project" value="UniProtKB-KW"/>
</dbReference>
<comment type="subunit">
    <text evidence="1">Subunit of the heterotrimeric GatCAB amidotransferase (AdT) complex, composed of A, B and C subunits.</text>
</comment>